<dbReference type="OrthoDB" id="118550at2759"/>
<evidence type="ECO:0000256" key="4">
    <source>
        <dbReference type="ARBA" id="ARBA00023163"/>
    </source>
</evidence>
<dbReference type="Proteomes" id="UP000655225">
    <property type="component" value="Unassembled WGS sequence"/>
</dbReference>
<dbReference type="InterPro" id="IPR001005">
    <property type="entry name" value="SANT/Myb"/>
</dbReference>
<sequence>MSCNSALEFEMMKWRMEILSPVSYLANSNRFLEEIKDTKWTPEENKRFETAIAVFDKDTPDRWHMVAAMIPGKTALDVFKQYKELEEDVSKIDAGLTPIPWYITSSFTLDWVNNRGFVGKRSSLARPCNQERKKGIPWTKDEHRRFLMGLKKYGKGDWRNISRYFVVSRTPTQVASHAQKYFNRQLSGEKEKKRFSIHDINLTDTSPLSPDSNRTASPGQSTVLPQQPNSVHDLDWSRPNDGVAMVFNSAHGVNLYGLLQGQNLQRGVLHGSQIGPRNTVFQMQSI</sequence>
<dbReference type="FunFam" id="1.10.10.60:FF:000154">
    <property type="entry name" value="Transcription factor SRM1"/>
    <property type="match status" value="1"/>
</dbReference>
<dbReference type="AlphaFoldDB" id="A0A834Z170"/>
<dbReference type="SUPFAM" id="SSF46689">
    <property type="entry name" value="Homeodomain-like"/>
    <property type="match status" value="2"/>
</dbReference>
<dbReference type="PROSITE" id="PS50090">
    <property type="entry name" value="MYB_LIKE"/>
    <property type="match status" value="2"/>
</dbReference>
<feature type="domain" description="Myb-like" evidence="7">
    <location>
        <begin position="130"/>
        <end position="182"/>
    </location>
</feature>
<dbReference type="GO" id="GO:0005634">
    <property type="term" value="C:nucleus"/>
    <property type="evidence" value="ECO:0007669"/>
    <property type="project" value="UniProtKB-SubCell"/>
</dbReference>
<dbReference type="PANTHER" id="PTHR44042:SF58">
    <property type="entry name" value="DUPLICATED HOMEODOMAIN-LIKE SUPERFAMILY PROTEIN"/>
    <property type="match status" value="1"/>
</dbReference>
<feature type="domain" description="Myb-like" evidence="7">
    <location>
        <begin position="32"/>
        <end position="86"/>
    </location>
</feature>
<accession>A0A834Z170</accession>
<protein>
    <submittedName>
        <fullName evidence="9">Uncharacterized protein</fullName>
    </submittedName>
</protein>
<evidence type="ECO:0000256" key="1">
    <source>
        <dbReference type="ARBA" id="ARBA00004123"/>
    </source>
</evidence>
<dbReference type="InterPro" id="IPR009057">
    <property type="entry name" value="Homeodomain-like_sf"/>
</dbReference>
<dbReference type="NCBIfam" id="TIGR01557">
    <property type="entry name" value="myb_SHAQKYF"/>
    <property type="match status" value="1"/>
</dbReference>
<dbReference type="EMBL" id="JABCRI010000013">
    <property type="protein sequence ID" value="KAF8394942.1"/>
    <property type="molecule type" value="Genomic_DNA"/>
</dbReference>
<dbReference type="CDD" id="cd00167">
    <property type="entry name" value="SANT"/>
    <property type="match status" value="2"/>
</dbReference>
<evidence type="ECO:0000259" key="7">
    <source>
        <dbReference type="PROSITE" id="PS50090"/>
    </source>
</evidence>
<reference evidence="9 10" key="1">
    <citation type="submission" date="2020-04" db="EMBL/GenBank/DDBJ databases">
        <title>Plant Genome Project.</title>
        <authorList>
            <person name="Zhang R.-G."/>
        </authorList>
    </citation>
    <scope>NUCLEOTIDE SEQUENCE [LARGE SCALE GENOMIC DNA]</scope>
    <source>
        <strain evidence="9">YNK0</strain>
        <tissue evidence="9">Leaf</tissue>
    </source>
</reference>
<dbReference type="FunFam" id="1.10.10.60:FF:000009">
    <property type="entry name" value="transcription factor MYB1R1"/>
    <property type="match status" value="1"/>
</dbReference>
<feature type="domain" description="HTH myb-type" evidence="8">
    <location>
        <begin position="129"/>
        <end position="186"/>
    </location>
</feature>
<feature type="region of interest" description="Disordered" evidence="6">
    <location>
        <begin position="200"/>
        <end position="229"/>
    </location>
</feature>
<evidence type="ECO:0000256" key="5">
    <source>
        <dbReference type="ARBA" id="ARBA00023242"/>
    </source>
</evidence>
<comment type="subcellular location">
    <subcellularLocation>
        <location evidence="1">Nucleus</location>
    </subcellularLocation>
</comment>
<keyword evidence="10" id="KW-1185">Reference proteome</keyword>
<evidence type="ECO:0000256" key="3">
    <source>
        <dbReference type="ARBA" id="ARBA00023125"/>
    </source>
</evidence>
<dbReference type="SMART" id="SM00717">
    <property type="entry name" value="SANT"/>
    <property type="match status" value="2"/>
</dbReference>
<evidence type="ECO:0000313" key="10">
    <source>
        <dbReference type="Proteomes" id="UP000655225"/>
    </source>
</evidence>
<dbReference type="PROSITE" id="PS51294">
    <property type="entry name" value="HTH_MYB"/>
    <property type="match status" value="1"/>
</dbReference>
<dbReference type="Gene3D" id="1.10.10.60">
    <property type="entry name" value="Homeodomain-like"/>
    <property type="match status" value="2"/>
</dbReference>
<proteinExistence type="predicted"/>
<evidence type="ECO:0000313" key="9">
    <source>
        <dbReference type="EMBL" id="KAF8394942.1"/>
    </source>
</evidence>
<keyword evidence="2" id="KW-0805">Transcription regulation</keyword>
<evidence type="ECO:0000259" key="8">
    <source>
        <dbReference type="PROSITE" id="PS51294"/>
    </source>
</evidence>
<evidence type="ECO:0000256" key="6">
    <source>
        <dbReference type="SAM" id="MobiDB-lite"/>
    </source>
</evidence>
<comment type="caution">
    <text evidence="9">The sequence shown here is derived from an EMBL/GenBank/DDBJ whole genome shotgun (WGS) entry which is preliminary data.</text>
</comment>
<dbReference type="OMA" id="MKWETVA"/>
<dbReference type="PANTHER" id="PTHR44042">
    <property type="entry name" value="DUPLICATED HOMEODOMAIN-LIKE SUPERFAMILY PROTEIN-RELATED"/>
    <property type="match status" value="1"/>
</dbReference>
<organism evidence="9 10">
    <name type="scientific">Tetracentron sinense</name>
    <name type="common">Spur-leaf</name>
    <dbReference type="NCBI Taxonomy" id="13715"/>
    <lineage>
        <taxon>Eukaryota</taxon>
        <taxon>Viridiplantae</taxon>
        <taxon>Streptophyta</taxon>
        <taxon>Embryophyta</taxon>
        <taxon>Tracheophyta</taxon>
        <taxon>Spermatophyta</taxon>
        <taxon>Magnoliopsida</taxon>
        <taxon>Trochodendrales</taxon>
        <taxon>Trochodendraceae</taxon>
        <taxon>Tetracentron</taxon>
    </lineage>
</organism>
<keyword evidence="5" id="KW-0539">Nucleus</keyword>
<feature type="compositionally biased region" description="Polar residues" evidence="6">
    <location>
        <begin position="202"/>
        <end position="229"/>
    </location>
</feature>
<dbReference type="GO" id="GO:0003677">
    <property type="term" value="F:DNA binding"/>
    <property type="evidence" value="ECO:0007669"/>
    <property type="project" value="UniProtKB-KW"/>
</dbReference>
<dbReference type="Pfam" id="PF23082">
    <property type="entry name" value="Myb_DNA-binding_2"/>
    <property type="match status" value="1"/>
</dbReference>
<keyword evidence="4" id="KW-0804">Transcription</keyword>
<dbReference type="InterPro" id="IPR017930">
    <property type="entry name" value="Myb_dom"/>
</dbReference>
<gene>
    <name evidence="9" type="ORF">HHK36_018881</name>
</gene>
<evidence type="ECO:0000256" key="2">
    <source>
        <dbReference type="ARBA" id="ARBA00023015"/>
    </source>
</evidence>
<keyword evidence="3" id="KW-0238">DNA-binding</keyword>
<name>A0A834Z170_TETSI</name>
<dbReference type="InterPro" id="IPR006447">
    <property type="entry name" value="Myb_dom_plants"/>
</dbReference>
<dbReference type="Pfam" id="PF00249">
    <property type="entry name" value="Myb_DNA-binding"/>
    <property type="match status" value="1"/>
</dbReference>